<feature type="region of interest" description="Disordered" evidence="1">
    <location>
        <begin position="1"/>
        <end position="21"/>
    </location>
</feature>
<evidence type="ECO:0000313" key="3">
    <source>
        <dbReference type="Proteomes" id="UP000701801"/>
    </source>
</evidence>
<dbReference type="EMBL" id="CAJVRM010000219">
    <property type="protein sequence ID" value="CAG8977464.1"/>
    <property type="molecule type" value="Genomic_DNA"/>
</dbReference>
<reference evidence="2" key="1">
    <citation type="submission" date="2021-07" db="EMBL/GenBank/DDBJ databases">
        <authorList>
            <person name="Durling M."/>
        </authorList>
    </citation>
    <scope>NUCLEOTIDE SEQUENCE</scope>
</reference>
<evidence type="ECO:0000256" key="1">
    <source>
        <dbReference type="SAM" id="MobiDB-lite"/>
    </source>
</evidence>
<dbReference type="OrthoDB" id="10434308at2759"/>
<keyword evidence="3" id="KW-1185">Reference proteome</keyword>
<evidence type="ECO:0000313" key="2">
    <source>
        <dbReference type="EMBL" id="CAG8977464.1"/>
    </source>
</evidence>
<dbReference type="AlphaFoldDB" id="A0A9N9LLN6"/>
<protein>
    <submittedName>
        <fullName evidence="2">Uncharacterized protein</fullName>
    </submittedName>
</protein>
<sequence length="139" mass="15985">MSTPPNPQKENTTQRPTQSRWIPQTLLNSKELFEDPKLLSLQEKRNIDRKRISKQIIECFALGHFGEKEAVEEVIMDLIEERGELFATLMLSSSFIRSIGDDSRSNEDNSTSNPGEKTIGWEGKFDVVLLFFGWYESSK</sequence>
<proteinExistence type="predicted"/>
<name>A0A9N9LLN6_9HELO</name>
<comment type="caution">
    <text evidence="2">The sequence shown here is derived from an EMBL/GenBank/DDBJ whole genome shotgun (WGS) entry which is preliminary data.</text>
</comment>
<dbReference type="Proteomes" id="UP000701801">
    <property type="component" value="Unassembled WGS sequence"/>
</dbReference>
<gene>
    <name evidence="2" type="ORF">HYALB_00011812</name>
</gene>
<accession>A0A9N9LLN6</accession>
<feature type="compositionally biased region" description="Polar residues" evidence="1">
    <location>
        <begin position="8"/>
        <end position="21"/>
    </location>
</feature>
<organism evidence="2 3">
    <name type="scientific">Hymenoscyphus albidus</name>
    <dbReference type="NCBI Taxonomy" id="595503"/>
    <lineage>
        <taxon>Eukaryota</taxon>
        <taxon>Fungi</taxon>
        <taxon>Dikarya</taxon>
        <taxon>Ascomycota</taxon>
        <taxon>Pezizomycotina</taxon>
        <taxon>Leotiomycetes</taxon>
        <taxon>Helotiales</taxon>
        <taxon>Helotiaceae</taxon>
        <taxon>Hymenoscyphus</taxon>
    </lineage>
</organism>